<organism evidence="1 2">
    <name type="scientific">Lactobacillus delbrueckii</name>
    <dbReference type="NCBI Taxonomy" id="1584"/>
    <lineage>
        <taxon>Bacteria</taxon>
        <taxon>Bacillati</taxon>
        <taxon>Bacillota</taxon>
        <taxon>Bacilli</taxon>
        <taxon>Lactobacillales</taxon>
        <taxon>Lactobacillaceae</taxon>
        <taxon>Lactobacillus</taxon>
    </lineage>
</organism>
<name>A0ABD0AES3_9LACO</name>
<accession>A0ABD0AES3</accession>
<reference evidence="1 2" key="1">
    <citation type="journal article" date="2022" name="J. Dairy Sci.">
        <title>Genetic diversity of Lactobacillus delbrueckii isolated from raw milk in Hokkaido, Japan.</title>
        <authorList>
            <person name="Tsuchihashi H."/>
            <person name="Ichikawa A."/>
            <person name="Takeda M."/>
            <person name="Koizumi A."/>
            <person name="Mizoguchi C."/>
            <person name="Ishida T."/>
            <person name="Kimura K."/>
        </authorList>
    </citation>
    <scope>NUCLEOTIDE SEQUENCE [LARGE SCALE GENOMIC DNA]</scope>
    <source>
        <strain evidence="1 2">ME-791</strain>
    </source>
</reference>
<comment type="caution">
    <text evidence="1">The sequence shown here is derived from an EMBL/GenBank/DDBJ whole genome shotgun (WGS) entry which is preliminary data.</text>
</comment>
<dbReference type="Pfam" id="PF05119">
    <property type="entry name" value="Terminase_4"/>
    <property type="match status" value="1"/>
</dbReference>
<dbReference type="NCBIfam" id="TIGR01558">
    <property type="entry name" value="sm_term_P27"/>
    <property type="match status" value="1"/>
</dbReference>
<dbReference type="RefSeq" id="WP_231527285.1">
    <property type="nucleotide sequence ID" value="NZ_BNHQ01000015.1"/>
</dbReference>
<dbReference type="EMBL" id="BNHY01000011">
    <property type="protein sequence ID" value="GHN33607.1"/>
    <property type="molecule type" value="Genomic_DNA"/>
</dbReference>
<evidence type="ECO:0000313" key="2">
    <source>
        <dbReference type="Proteomes" id="UP001054884"/>
    </source>
</evidence>
<dbReference type="InterPro" id="IPR006448">
    <property type="entry name" value="Phage_term_ssu_P27"/>
</dbReference>
<sequence>MAKYFYEQNDGKISAKPPAHLGKIAGECWRKIVPFLESTGKVQRIDTSLVEMYCVEYEIYRNCYEDIKENGIQAPIKRSVQNSAGEIIGEDFTGWRKNPATATMKDTVGQLNQIGIQLGLTPKGRQELMTIADSSQSETTEDALKKFFGTKGDSK</sequence>
<protein>
    <submittedName>
        <fullName evidence="1">Phage terminase small subunit</fullName>
    </submittedName>
</protein>
<dbReference type="Proteomes" id="UP001054884">
    <property type="component" value="Unassembled WGS sequence"/>
</dbReference>
<proteinExistence type="predicted"/>
<dbReference type="AlphaFoldDB" id="A0ABD0AES3"/>
<evidence type="ECO:0000313" key="1">
    <source>
        <dbReference type="EMBL" id="GHN33607.1"/>
    </source>
</evidence>
<gene>
    <name evidence="1" type="primary">xtmA</name>
    <name evidence="1" type="ORF">ME791_07590</name>
</gene>